<dbReference type="Proteomes" id="UP000095284">
    <property type="component" value="Unplaced"/>
</dbReference>
<dbReference type="Gene3D" id="3.30.200.20">
    <property type="entry name" value="Phosphorylase Kinase, domain 1"/>
    <property type="match status" value="1"/>
</dbReference>
<feature type="compositionally biased region" description="Basic and acidic residues" evidence="10">
    <location>
        <begin position="786"/>
        <end position="800"/>
    </location>
</feature>
<dbReference type="AlphaFoldDB" id="A0A1I7S666"/>
<dbReference type="GO" id="GO:0004674">
    <property type="term" value="F:protein serine/threonine kinase activity"/>
    <property type="evidence" value="ECO:0007669"/>
    <property type="project" value="UniProtKB-EC"/>
</dbReference>
<feature type="region of interest" description="Disordered" evidence="10">
    <location>
        <begin position="774"/>
        <end position="800"/>
    </location>
</feature>
<dbReference type="FunFam" id="1.10.510.10:FF:000521">
    <property type="entry name" value="Tyrosine-protein kinase pr2"/>
    <property type="match status" value="1"/>
</dbReference>
<reference evidence="14" key="1">
    <citation type="submission" date="2016-11" db="UniProtKB">
        <authorList>
            <consortium name="WormBaseParasite"/>
        </authorList>
    </citation>
    <scope>IDENTIFICATION</scope>
</reference>
<feature type="region of interest" description="Disordered" evidence="10">
    <location>
        <begin position="564"/>
        <end position="638"/>
    </location>
</feature>
<dbReference type="eggNOG" id="KOG0199">
    <property type="taxonomic scope" value="Eukaryota"/>
</dbReference>
<evidence type="ECO:0000256" key="3">
    <source>
        <dbReference type="ARBA" id="ARBA00022679"/>
    </source>
</evidence>
<dbReference type="WBParaSite" id="BXY_0850200.1">
    <property type="protein sequence ID" value="BXY_0850200.1"/>
    <property type="gene ID" value="BXY_0850200"/>
</dbReference>
<comment type="catalytic activity">
    <reaction evidence="8">
        <text>L-threonyl-[protein] + ATP = O-phospho-L-threonyl-[protein] + ADP + H(+)</text>
        <dbReference type="Rhea" id="RHEA:46608"/>
        <dbReference type="Rhea" id="RHEA-COMP:11060"/>
        <dbReference type="Rhea" id="RHEA-COMP:11605"/>
        <dbReference type="ChEBI" id="CHEBI:15378"/>
        <dbReference type="ChEBI" id="CHEBI:30013"/>
        <dbReference type="ChEBI" id="CHEBI:30616"/>
        <dbReference type="ChEBI" id="CHEBI:61977"/>
        <dbReference type="ChEBI" id="CHEBI:456216"/>
        <dbReference type="EC" id="2.7.11.1"/>
    </reaction>
</comment>
<evidence type="ECO:0000256" key="9">
    <source>
        <dbReference type="PROSITE-ProRule" id="PRU10141"/>
    </source>
</evidence>
<proteinExistence type="predicted"/>
<feature type="domain" description="CRIB" evidence="12">
    <location>
        <begin position="520"/>
        <end position="534"/>
    </location>
</feature>
<feature type="domain" description="Protein kinase" evidence="11">
    <location>
        <begin position="141"/>
        <end position="410"/>
    </location>
</feature>
<keyword evidence="2" id="KW-0728">SH3 domain</keyword>
<keyword evidence="4 9" id="KW-0547">Nucleotide-binding</keyword>
<evidence type="ECO:0000256" key="10">
    <source>
        <dbReference type="SAM" id="MobiDB-lite"/>
    </source>
</evidence>
<dbReference type="InterPro" id="IPR055175">
    <property type="entry name" value="ACK/TNK-like_SAM"/>
</dbReference>
<evidence type="ECO:0000256" key="4">
    <source>
        <dbReference type="ARBA" id="ARBA00022741"/>
    </source>
</evidence>
<keyword evidence="3" id="KW-0808">Transferase</keyword>
<dbReference type="PROSITE" id="PS00109">
    <property type="entry name" value="PROTEIN_KINASE_TYR"/>
    <property type="match status" value="1"/>
</dbReference>
<dbReference type="PANTHER" id="PTHR24418">
    <property type="entry name" value="TYROSINE-PROTEIN KINASE"/>
    <property type="match status" value="1"/>
</dbReference>
<feature type="region of interest" description="Disordered" evidence="10">
    <location>
        <begin position="715"/>
        <end position="751"/>
    </location>
</feature>
<name>A0A1I7S666_BURXY</name>
<dbReference type="PROSITE" id="PS00107">
    <property type="entry name" value="PROTEIN_KINASE_ATP"/>
    <property type="match status" value="1"/>
</dbReference>
<feature type="region of interest" description="Disordered" evidence="10">
    <location>
        <begin position="917"/>
        <end position="952"/>
    </location>
</feature>
<sequence>MMCILAGSQQNIRPCETKYMKTKEPPADPMDGQPPSLYLILKEADLLQYHDKLRTVLKLRHAGDLLYTEEKDLAEVGMSRPEQKRLRREQNRLINNPQSSSLYVKLRKVFGKSDTRHSEATPTTSSYLDQDEQHVIPPEAVELCRELGRGEFGICYQGTWNLPDGNSVQVAIKRVLPDKLKANPTCFIQEAAVMSKMKHENLVRMYGIVLDTKAVMLISELAPYGSLLECLRKPAWEHPFAVDRLCDFALQIARGMEFLIAKKVIHRDLAARNVLVHTPTQVKVSDFGLSRSLGITEDYYRSEFQPTMKLPIAWCPPEAINLLKFTPASDVYAFGVTLWEMFSYGRVPWKGFSGSQILHTIDTQRKTLDCPEFCPSEFYQLMKRCWSHDPTSRPTFEQIVSEIPDLMPQLLVSVTECHNDEPTQLQFDKGEIIILLDKCPEPAGQSFWHGATRRGNCGLFKPAETVAYLGAENPTNPPKTFIGTPLPLYQNTAKKPERLSIIGRKNSQKSLDKEKKKLLISEPQGDLRHTCHIGIDGSVFGLVHVNKNDLSSTISPLIGLSDTASLAPSQHNSSTSSISPSAASSTTSSLRQNDDGAENLLRNGYDIPLRFPKPHQESISPPALPPKPAARIKPTQKTAEIERTHMAIRTNSLPKEKSTYDIEYSRPRSITASSDFIIDHSGATAIIPESNSFNESLDEVLCHLQKDITDFSISTIGDYSDTRPLLPPPPKPSRPEINVEPQESVVRPLKDSERSKLLKRIDSEHKKAARDLAKELQNSQKFQKSKSYDTESSEEKKEEWTNEAQQAYKLLVECGDVLKRTSPLPGATSPRLDRSERSSSADTESTVIRTQPAIYGNTAEIDDFEHAAPPLPPKNGRTPCQYINNTLVGSAQHPVQKESPEMEVPISVDQRRCLDYENGNNVDKAPSVPPKPKARQNLPVVPPSPTNRISSPQTVRFAPAVQKSALFSGFPTDEVVKF</sequence>
<dbReference type="InterPro" id="IPR020635">
    <property type="entry name" value="Tyr_kinase_cat_dom"/>
</dbReference>
<protein>
    <recommendedName>
        <fullName evidence="1">non-specific protein-tyrosine kinase</fullName>
        <ecNumber evidence="1">2.7.10.2</ecNumber>
    </recommendedName>
</protein>
<dbReference type="Gene3D" id="1.10.510.10">
    <property type="entry name" value="Transferase(Phosphotransferase) domain 1"/>
    <property type="match status" value="1"/>
</dbReference>
<dbReference type="GO" id="GO:0004715">
    <property type="term" value="F:non-membrane spanning protein tyrosine kinase activity"/>
    <property type="evidence" value="ECO:0007669"/>
    <property type="project" value="UniProtKB-EC"/>
</dbReference>
<evidence type="ECO:0000313" key="13">
    <source>
        <dbReference type="Proteomes" id="UP000095284"/>
    </source>
</evidence>
<evidence type="ECO:0000256" key="2">
    <source>
        <dbReference type="ARBA" id="ARBA00022443"/>
    </source>
</evidence>
<evidence type="ECO:0000256" key="1">
    <source>
        <dbReference type="ARBA" id="ARBA00011903"/>
    </source>
</evidence>
<feature type="compositionally biased region" description="Low complexity" evidence="10">
    <location>
        <begin position="573"/>
        <end position="589"/>
    </location>
</feature>
<evidence type="ECO:0000313" key="14">
    <source>
        <dbReference type="WBParaSite" id="BXY_0850200.1"/>
    </source>
</evidence>
<dbReference type="EC" id="2.7.10.2" evidence="1"/>
<accession>A0A1I7S666</accession>
<dbReference type="Pfam" id="PF07714">
    <property type="entry name" value="PK_Tyr_Ser-Thr"/>
    <property type="match status" value="1"/>
</dbReference>
<evidence type="ECO:0000259" key="11">
    <source>
        <dbReference type="PROSITE" id="PS50011"/>
    </source>
</evidence>
<dbReference type="InterPro" id="IPR011009">
    <property type="entry name" value="Kinase-like_dom_sf"/>
</dbReference>
<dbReference type="Pfam" id="PF22931">
    <property type="entry name" value="SAM_TNK"/>
    <property type="match status" value="1"/>
</dbReference>
<keyword evidence="6 9" id="KW-0067">ATP-binding</keyword>
<dbReference type="InterPro" id="IPR001245">
    <property type="entry name" value="Ser-Thr/Tyr_kinase_cat_dom"/>
</dbReference>
<evidence type="ECO:0000256" key="7">
    <source>
        <dbReference type="ARBA" id="ARBA00023137"/>
    </source>
</evidence>
<evidence type="ECO:0000259" key="12">
    <source>
        <dbReference type="PROSITE" id="PS50108"/>
    </source>
</evidence>
<dbReference type="InterPro" id="IPR017441">
    <property type="entry name" value="Protein_kinase_ATP_BS"/>
</dbReference>
<evidence type="ECO:0000256" key="5">
    <source>
        <dbReference type="ARBA" id="ARBA00022777"/>
    </source>
</evidence>
<organism evidence="13 14">
    <name type="scientific">Bursaphelenchus xylophilus</name>
    <name type="common">Pinewood nematode worm</name>
    <name type="synonym">Aphelenchoides xylophilus</name>
    <dbReference type="NCBI Taxonomy" id="6326"/>
    <lineage>
        <taxon>Eukaryota</taxon>
        <taxon>Metazoa</taxon>
        <taxon>Ecdysozoa</taxon>
        <taxon>Nematoda</taxon>
        <taxon>Chromadorea</taxon>
        <taxon>Rhabditida</taxon>
        <taxon>Tylenchina</taxon>
        <taxon>Tylenchomorpha</taxon>
        <taxon>Aphelenchoidea</taxon>
        <taxon>Aphelenchoididae</taxon>
        <taxon>Bursaphelenchus</taxon>
    </lineage>
</organism>
<dbReference type="SMART" id="SM00219">
    <property type="entry name" value="TyrKc"/>
    <property type="match status" value="1"/>
</dbReference>
<dbReference type="PROSITE" id="PS50011">
    <property type="entry name" value="PROTEIN_KINASE_DOM"/>
    <property type="match status" value="1"/>
</dbReference>
<dbReference type="GO" id="GO:0005524">
    <property type="term" value="F:ATP binding"/>
    <property type="evidence" value="ECO:0007669"/>
    <property type="project" value="UniProtKB-UniRule"/>
</dbReference>
<dbReference type="SUPFAM" id="SSF56112">
    <property type="entry name" value="Protein kinase-like (PK-like)"/>
    <property type="match status" value="1"/>
</dbReference>
<dbReference type="PROSITE" id="PS50108">
    <property type="entry name" value="CRIB"/>
    <property type="match status" value="1"/>
</dbReference>
<evidence type="ECO:0000256" key="6">
    <source>
        <dbReference type="ARBA" id="ARBA00022840"/>
    </source>
</evidence>
<dbReference type="PRINTS" id="PR00109">
    <property type="entry name" value="TYRKINASE"/>
</dbReference>
<keyword evidence="7" id="KW-0829">Tyrosine-protein kinase</keyword>
<dbReference type="InterPro" id="IPR000095">
    <property type="entry name" value="CRIB_dom"/>
</dbReference>
<dbReference type="InterPro" id="IPR000719">
    <property type="entry name" value="Prot_kinase_dom"/>
</dbReference>
<feature type="binding site" evidence="9">
    <location>
        <position position="173"/>
    </location>
    <ligand>
        <name>ATP</name>
        <dbReference type="ChEBI" id="CHEBI:30616"/>
    </ligand>
</feature>
<dbReference type="InterPro" id="IPR050198">
    <property type="entry name" value="Non-receptor_tyrosine_kinases"/>
</dbReference>
<dbReference type="InterPro" id="IPR008266">
    <property type="entry name" value="Tyr_kinase_AS"/>
</dbReference>
<keyword evidence="5" id="KW-0418">Kinase</keyword>
<feature type="region of interest" description="Disordered" evidence="10">
    <location>
        <begin position="820"/>
        <end position="845"/>
    </location>
</feature>
<evidence type="ECO:0000256" key="8">
    <source>
        <dbReference type="ARBA" id="ARBA00047899"/>
    </source>
</evidence>